<dbReference type="STRING" id="310782.SAMN05216499_13635"/>
<dbReference type="EMBL" id="FRBI01000036">
    <property type="protein sequence ID" value="SHN31600.1"/>
    <property type="molecule type" value="Genomic_DNA"/>
</dbReference>
<keyword evidence="2" id="KW-0812">Transmembrane</keyword>
<dbReference type="RefSeq" id="WP_407640083.1">
    <property type="nucleotide sequence ID" value="NZ_FRBI01000036.1"/>
</dbReference>
<evidence type="ECO:0000313" key="3">
    <source>
        <dbReference type="EMBL" id="SHN31600.1"/>
    </source>
</evidence>
<dbReference type="InterPro" id="IPR021215">
    <property type="entry name" value="DUF2752"/>
</dbReference>
<feature type="transmembrane region" description="Helical" evidence="2">
    <location>
        <begin position="143"/>
        <end position="161"/>
    </location>
</feature>
<evidence type="ECO:0008006" key="5">
    <source>
        <dbReference type="Google" id="ProtNLM"/>
    </source>
</evidence>
<evidence type="ECO:0000256" key="1">
    <source>
        <dbReference type="SAM" id="MobiDB-lite"/>
    </source>
</evidence>
<sequence length="195" mass="20590">MSDRNSYGDSGPRRDDPQSHGPGAALVPVRSPRGVHAVTRQVEHGRPRLRDAAMTTAGAREAGGAGIVRRAAGHPAAAPLGALAAALAGSLVLYGTDPHQPGHWLPRCPFNWATGLLCPVCGATRMAYDLLHADPVRAFHDNALLLLCTPFLLVVAGRWAAAGLRGRRWRPVLGARASYAVGAVLVAWAVLRNLR</sequence>
<dbReference type="AlphaFoldDB" id="A0A1M7QK60"/>
<feature type="transmembrane region" description="Helical" evidence="2">
    <location>
        <begin position="173"/>
        <end position="191"/>
    </location>
</feature>
<feature type="region of interest" description="Disordered" evidence="1">
    <location>
        <begin position="1"/>
        <end position="28"/>
    </location>
</feature>
<dbReference type="Proteomes" id="UP000184111">
    <property type="component" value="Unassembled WGS sequence"/>
</dbReference>
<proteinExistence type="predicted"/>
<protein>
    <recommendedName>
        <fullName evidence="5">DUF2752 domain-containing protein</fullName>
    </recommendedName>
</protein>
<evidence type="ECO:0000313" key="4">
    <source>
        <dbReference type="Proteomes" id="UP000184111"/>
    </source>
</evidence>
<keyword evidence="2" id="KW-1133">Transmembrane helix</keyword>
<keyword evidence="4" id="KW-1185">Reference proteome</keyword>
<gene>
    <name evidence="3" type="ORF">SAMN05216499_13635</name>
</gene>
<accession>A0A1M7QK60</accession>
<name>A0A1M7QK60_9ACTN</name>
<dbReference type="Pfam" id="PF10825">
    <property type="entry name" value="DUF2752"/>
    <property type="match status" value="1"/>
</dbReference>
<evidence type="ECO:0000256" key="2">
    <source>
        <dbReference type="SAM" id="Phobius"/>
    </source>
</evidence>
<organism evidence="3 4">
    <name type="scientific">Actinacidiphila paucisporea</name>
    <dbReference type="NCBI Taxonomy" id="310782"/>
    <lineage>
        <taxon>Bacteria</taxon>
        <taxon>Bacillati</taxon>
        <taxon>Actinomycetota</taxon>
        <taxon>Actinomycetes</taxon>
        <taxon>Kitasatosporales</taxon>
        <taxon>Streptomycetaceae</taxon>
        <taxon>Actinacidiphila</taxon>
    </lineage>
</organism>
<reference evidence="3 4" key="1">
    <citation type="submission" date="2016-11" db="EMBL/GenBank/DDBJ databases">
        <authorList>
            <person name="Jaros S."/>
            <person name="Januszkiewicz K."/>
            <person name="Wedrychowicz H."/>
        </authorList>
    </citation>
    <scope>NUCLEOTIDE SEQUENCE [LARGE SCALE GENOMIC DNA]</scope>
    <source>
        <strain evidence="3 4">CGMCC 4.2025</strain>
    </source>
</reference>
<keyword evidence="2" id="KW-0472">Membrane</keyword>